<evidence type="ECO:0000256" key="6">
    <source>
        <dbReference type="ARBA" id="ARBA00022989"/>
    </source>
</evidence>
<feature type="transmembrane region" description="Helical" evidence="9">
    <location>
        <begin position="364"/>
        <end position="383"/>
    </location>
</feature>
<keyword evidence="6 9" id="KW-1133">Transmembrane helix</keyword>
<feature type="transmembrane region" description="Helical" evidence="9">
    <location>
        <begin position="283"/>
        <end position="304"/>
    </location>
</feature>
<dbReference type="GO" id="GO:0005886">
    <property type="term" value="C:plasma membrane"/>
    <property type="evidence" value="ECO:0007669"/>
    <property type="project" value="UniProtKB-SubCell"/>
</dbReference>
<comment type="caution">
    <text evidence="10">The sequence shown here is derived from an EMBL/GenBank/DDBJ whole genome shotgun (WGS) entry which is preliminary data.</text>
</comment>
<evidence type="ECO:0000256" key="5">
    <source>
        <dbReference type="ARBA" id="ARBA00022692"/>
    </source>
</evidence>
<reference evidence="10" key="1">
    <citation type="journal article" date="2023" name="Int. J. Syst. Evol. Microbiol.">
        <title>Collibacillus ludicampi gen. nov., sp. nov., a new soil bacterium of the family Alicyclobacillaceae.</title>
        <authorList>
            <person name="Jojima T."/>
            <person name="Ioku Y."/>
            <person name="Fukuta Y."/>
            <person name="Shirasaka N."/>
            <person name="Matsumura Y."/>
            <person name="Mori M."/>
        </authorList>
    </citation>
    <scope>NUCLEOTIDE SEQUENCE</scope>
    <source>
        <strain evidence="10">TP075</strain>
    </source>
</reference>
<feature type="transmembrane region" description="Helical" evidence="9">
    <location>
        <begin position="221"/>
        <end position="236"/>
    </location>
</feature>
<accession>A0AAV4LAE6</accession>
<keyword evidence="2" id="KW-0813">Transport</keyword>
<feature type="transmembrane region" description="Helical" evidence="9">
    <location>
        <begin position="197"/>
        <end position="215"/>
    </location>
</feature>
<dbReference type="InterPro" id="IPR047732">
    <property type="entry name" value="YedE-like"/>
</dbReference>
<keyword evidence="7 9" id="KW-0472">Membrane</keyword>
<feature type="transmembrane region" description="Helical" evidence="9">
    <location>
        <begin position="143"/>
        <end position="162"/>
    </location>
</feature>
<gene>
    <name evidence="10" type="ORF">DNHGIG_03310</name>
</gene>
<dbReference type="Proteomes" id="UP001057291">
    <property type="component" value="Unassembled WGS sequence"/>
</dbReference>
<evidence type="ECO:0000256" key="8">
    <source>
        <dbReference type="ARBA" id="ARBA00035655"/>
    </source>
</evidence>
<proteinExistence type="inferred from homology"/>
<evidence type="ECO:0000313" key="10">
    <source>
        <dbReference type="EMBL" id="GIM44782.1"/>
    </source>
</evidence>
<sequence length="411" mass="45576">MFRWIMTKVFREYWNPYVAIGLAGIFSALFFGITGTVWAVTGEFTRLGGHLLQLFHVDVSQWAYFQMIKMQGTPLDRTDGWIVIGMLVGAMITVLLSNSFKIRVPRQKRRLIQGFIGGIIAGFGARLALGCNLAAFFTGVPQFSFHAWIFMVATAVGTYLGVKVVNTSWWRGKPNLQRVRMSAMNDQTKEKSPRYQTYLGILIAMIYLVILVSYIVKGKSLLAIAGLFGACFGIFIERGQICFTSAFRDLWLTGRAVMTKALAVGMMLSVVLTFIFIQSGAHALIKVAAPSTLIGGLLFGLGIVMAGGCETGMMYRAMEGQVHFWMVGLGNIVGATLLAYAWDHLGIYTALVKGWPAINLITEWGAPQALIGTLALLIVWYLFSSWWEKHYRFGKGLQVKGEKFVPQKLGQ</sequence>
<dbReference type="Pfam" id="PF04143">
    <property type="entry name" value="Sulf_transp"/>
    <property type="match status" value="2"/>
</dbReference>
<name>A0AAV4LAE6_9BACL</name>
<keyword evidence="11" id="KW-1185">Reference proteome</keyword>
<keyword evidence="5 9" id="KW-0812">Transmembrane</keyword>
<dbReference type="RefSeq" id="WP_282198039.1">
    <property type="nucleotide sequence ID" value="NZ_BOQE01000001.1"/>
</dbReference>
<dbReference type="PANTHER" id="PTHR30574:SF1">
    <property type="entry name" value="SULPHUR TRANSPORT DOMAIN-CONTAINING PROTEIN"/>
    <property type="match status" value="1"/>
</dbReference>
<dbReference type="EMBL" id="BOQE01000001">
    <property type="protein sequence ID" value="GIM44782.1"/>
    <property type="molecule type" value="Genomic_DNA"/>
</dbReference>
<comment type="similarity">
    <text evidence="8">Belongs to the TsuA/YedE (TC 9.B.102) family.</text>
</comment>
<dbReference type="NCBIfam" id="NF033796">
    <property type="entry name" value="selen_YedE_FdhT"/>
    <property type="match status" value="1"/>
</dbReference>
<comment type="subcellular location">
    <subcellularLocation>
        <location evidence="1">Cell inner membrane</location>
        <topology evidence="1">Multi-pass membrane protein</topology>
    </subcellularLocation>
</comment>
<keyword evidence="4" id="KW-0997">Cell inner membrane</keyword>
<evidence type="ECO:0008006" key="12">
    <source>
        <dbReference type="Google" id="ProtNLM"/>
    </source>
</evidence>
<evidence type="ECO:0000256" key="4">
    <source>
        <dbReference type="ARBA" id="ARBA00022519"/>
    </source>
</evidence>
<dbReference type="InterPro" id="IPR007272">
    <property type="entry name" value="Sulf_transp_TsuA/YedE"/>
</dbReference>
<dbReference type="PANTHER" id="PTHR30574">
    <property type="entry name" value="INNER MEMBRANE PROTEIN YEDE"/>
    <property type="match status" value="1"/>
</dbReference>
<feature type="transmembrane region" description="Helical" evidence="9">
    <location>
        <begin position="80"/>
        <end position="100"/>
    </location>
</feature>
<evidence type="ECO:0000313" key="11">
    <source>
        <dbReference type="Proteomes" id="UP001057291"/>
    </source>
</evidence>
<feature type="transmembrane region" description="Helical" evidence="9">
    <location>
        <begin position="257"/>
        <end position="277"/>
    </location>
</feature>
<keyword evidence="3" id="KW-1003">Cell membrane</keyword>
<evidence type="ECO:0000256" key="9">
    <source>
        <dbReference type="SAM" id="Phobius"/>
    </source>
</evidence>
<dbReference type="AlphaFoldDB" id="A0AAV4LAE6"/>
<organism evidence="10 11">
    <name type="scientific">Collibacillus ludicampi</name>
    <dbReference type="NCBI Taxonomy" id="2771369"/>
    <lineage>
        <taxon>Bacteria</taxon>
        <taxon>Bacillati</taxon>
        <taxon>Bacillota</taxon>
        <taxon>Bacilli</taxon>
        <taxon>Bacillales</taxon>
        <taxon>Alicyclobacillaceae</taxon>
        <taxon>Collibacillus</taxon>
    </lineage>
</organism>
<evidence type="ECO:0000256" key="7">
    <source>
        <dbReference type="ARBA" id="ARBA00023136"/>
    </source>
</evidence>
<feature type="transmembrane region" description="Helical" evidence="9">
    <location>
        <begin position="324"/>
        <end position="342"/>
    </location>
</feature>
<feature type="transmembrane region" description="Helical" evidence="9">
    <location>
        <begin position="112"/>
        <end position="137"/>
    </location>
</feature>
<evidence type="ECO:0000256" key="2">
    <source>
        <dbReference type="ARBA" id="ARBA00022448"/>
    </source>
</evidence>
<protein>
    <recommendedName>
        <fullName evidence="12">Selenium metabolism membrane protein YedE/FdhT</fullName>
    </recommendedName>
</protein>
<evidence type="ECO:0000256" key="1">
    <source>
        <dbReference type="ARBA" id="ARBA00004429"/>
    </source>
</evidence>
<evidence type="ECO:0000256" key="3">
    <source>
        <dbReference type="ARBA" id="ARBA00022475"/>
    </source>
</evidence>